<dbReference type="OrthoDB" id="435460at2759"/>
<dbReference type="EMBL" id="MCFC01000023">
    <property type="protein sequence ID" value="ORY29809.1"/>
    <property type="molecule type" value="Genomic_DNA"/>
</dbReference>
<feature type="region of interest" description="Disordered" evidence="1">
    <location>
        <begin position="421"/>
        <end position="445"/>
    </location>
</feature>
<feature type="compositionally biased region" description="Basic residues" evidence="1">
    <location>
        <begin position="651"/>
        <end position="670"/>
    </location>
</feature>
<feature type="compositionally biased region" description="Low complexity" evidence="1">
    <location>
        <begin position="694"/>
        <end position="703"/>
    </location>
</feature>
<dbReference type="InterPro" id="IPR015010">
    <property type="entry name" value="TERF2IP_Myb"/>
</dbReference>
<feature type="region of interest" description="Disordered" evidence="1">
    <location>
        <begin position="481"/>
        <end position="582"/>
    </location>
</feature>
<reference evidence="3 4" key="1">
    <citation type="submission" date="2016-07" db="EMBL/GenBank/DDBJ databases">
        <title>Pervasive Adenine N6-methylation of Active Genes in Fungi.</title>
        <authorList>
            <consortium name="DOE Joint Genome Institute"/>
            <person name="Mondo S.J."/>
            <person name="Dannebaum R.O."/>
            <person name="Kuo R.C."/>
            <person name="Labutti K."/>
            <person name="Haridas S."/>
            <person name="Kuo A."/>
            <person name="Salamov A."/>
            <person name="Ahrendt S.R."/>
            <person name="Lipzen A."/>
            <person name="Sullivan W."/>
            <person name="Andreopoulos W.B."/>
            <person name="Clum A."/>
            <person name="Lindquist E."/>
            <person name="Daum C."/>
            <person name="Ramamoorthy G.K."/>
            <person name="Gryganskyi A."/>
            <person name="Culley D."/>
            <person name="Magnuson J.K."/>
            <person name="James T.Y."/>
            <person name="O'Malley M.A."/>
            <person name="Stajich J.E."/>
            <person name="Spatafora J.W."/>
            <person name="Visel A."/>
            <person name="Grigoriev I.V."/>
        </authorList>
    </citation>
    <scope>NUCLEOTIDE SEQUENCE [LARGE SCALE GENOMIC DNA]</scope>
    <source>
        <strain evidence="3 4">68-887.2</strain>
    </source>
</reference>
<name>A0A1Y2B4P5_9TREE</name>
<dbReference type="InParanoid" id="A0A1Y2B4P5"/>
<feature type="region of interest" description="Disordered" evidence="1">
    <location>
        <begin position="602"/>
        <end position="709"/>
    </location>
</feature>
<dbReference type="PROSITE" id="PS50172">
    <property type="entry name" value="BRCT"/>
    <property type="match status" value="1"/>
</dbReference>
<dbReference type="Proteomes" id="UP000193986">
    <property type="component" value="Unassembled WGS sequence"/>
</dbReference>
<feature type="compositionally biased region" description="Basic and acidic residues" evidence="1">
    <location>
        <begin position="320"/>
        <end position="358"/>
    </location>
</feature>
<comment type="caution">
    <text evidence="3">The sequence shown here is derived from an EMBL/GenBank/DDBJ whole genome shotgun (WGS) entry which is preliminary data.</text>
</comment>
<evidence type="ECO:0000313" key="4">
    <source>
        <dbReference type="Proteomes" id="UP000193986"/>
    </source>
</evidence>
<protein>
    <recommendedName>
        <fullName evidence="2">BRCT domain-containing protein</fullName>
    </recommendedName>
</protein>
<feature type="region of interest" description="Disordered" evidence="1">
    <location>
        <begin position="207"/>
        <end position="248"/>
    </location>
</feature>
<feature type="region of interest" description="Disordered" evidence="1">
    <location>
        <begin position="320"/>
        <end position="394"/>
    </location>
</feature>
<keyword evidence="4" id="KW-1185">Reference proteome</keyword>
<dbReference type="CDD" id="cd11655">
    <property type="entry name" value="rap1_myb-like"/>
    <property type="match status" value="1"/>
</dbReference>
<dbReference type="Pfam" id="PF08914">
    <property type="entry name" value="Myb_Rap1"/>
    <property type="match status" value="1"/>
</dbReference>
<evidence type="ECO:0000259" key="2">
    <source>
        <dbReference type="PROSITE" id="PS50172"/>
    </source>
</evidence>
<sequence length="780" mass="85793">MSDFLSSEKILLPEDHYPPLQQTILEGKIKAAGGNIAASRNEATIILLNPSSPSYQSELDFASMMHQSYPALPQPRLYPYHWLLASSHACALLPLSSLPFKSPIFTHPDGSRSHAPLLAWVSINIHRNENEDPALAQQNVQTLLESGGALIVSKRAQADLFIVDLNSKFAETIKAEKNKYGRTHQKIAERDWVEDCIKHGRLVWPREHKKNDDAEGESEDSMAGEDEAARRDRNGPGRPTGKPRVEYTPQDDDFLCRYLAAHHPDGSWQSRKTYQTLMSSSDKYPIADRHSAQSWHERFKKNAGPLSRRIERLEREGIDATLKTRAEREKAREGREAREAEARDDAPNQDEERRKETGMVDGSTAQHEGARATMAAKRALEGESGPSRSVPDTVGVAQIAVVGTSEGEDLPPKGAVKKPVLVESDGEQDPPVPPTSKAVPSTNEDVEMEAAPAIAPNGKAPDSLPGNTLQEVQLEVVVEKVQEAQETQNSNGDSLPREGAETQAILDDYARVREPAASSSFKSPERQALSTGAGLTHQSPRFALPSSEVKAPVEIVPPQAPIDTLNSARDAVPEQRQEPQAAKLAVQEVQLIAELPVPTRVADVQMSSPSAGQPAGKTQHAASSSSGVPDLVTPRHPRVSLFREELLSSSAKRRRLSDRRKSKSKTHHRSASPDKVYVSTSIPPASREPEAFGRSSSSRAPSPVLSDAERVDRIIRGRELVERRKEEYKTKIKEYGSRYGIGPMDVFRIVNEVVRRRSGGGGGNVDWDEVEKGFQEKYGH</sequence>
<dbReference type="STRING" id="71784.A0A1Y2B4P5"/>
<organism evidence="3 4">
    <name type="scientific">Naematelia encephala</name>
    <dbReference type="NCBI Taxonomy" id="71784"/>
    <lineage>
        <taxon>Eukaryota</taxon>
        <taxon>Fungi</taxon>
        <taxon>Dikarya</taxon>
        <taxon>Basidiomycota</taxon>
        <taxon>Agaricomycotina</taxon>
        <taxon>Tremellomycetes</taxon>
        <taxon>Tremellales</taxon>
        <taxon>Naemateliaceae</taxon>
        <taxon>Naematelia</taxon>
    </lineage>
</organism>
<feature type="domain" description="BRCT" evidence="2">
    <location>
        <begin position="147"/>
        <end position="210"/>
    </location>
</feature>
<feature type="compositionally biased region" description="Acidic residues" evidence="1">
    <location>
        <begin position="214"/>
        <end position="226"/>
    </location>
</feature>
<proteinExistence type="predicted"/>
<evidence type="ECO:0000313" key="3">
    <source>
        <dbReference type="EMBL" id="ORY29809.1"/>
    </source>
</evidence>
<accession>A0A1Y2B4P5</accession>
<dbReference type="Gene3D" id="1.10.10.60">
    <property type="entry name" value="Homeodomain-like"/>
    <property type="match status" value="1"/>
</dbReference>
<dbReference type="AlphaFoldDB" id="A0A1Y2B4P5"/>
<dbReference type="InterPro" id="IPR001357">
    <property type="entry name" value="BRCT_dom"/>
</dbReference>
<evidence type="ECO:0000256" key="1">
    <source>
        <dbReference type="SAM" id="MobiDB-lite"/>
    </source>
</evidence>
<gene>
    <name evidence="3" type="ORF">BCR39DRAFT_588180</name>
</gene>